<sequence length="172" mass="19444">MYQDHVTAELRYEHQDCARCTAVPIPEVRGIGDLELAGMMIKASTDKDCPDCHGRRVHHTPAAKAAHATYERLLAERCTRTFADVRKGDQILYRATARKGDTRQTWQRVTEVVRDGDRVLFRTDSRRSRNPLSEPAAADVLVYLQDGTPKECMREAARLHPDGVTFRGCDCC</sequence>
<gene>
    <name evidence="1" type="ORF">H114_32699</name>
</gene>
<keyword evidence="2" id="KW-1185">Reference proteome</keyword>
<dbReference type="EMBL" id="AOHP01000169">
    <property type="protein sequence ID" value="EMF20401.1"/>
    <property type="molecule type" value="Genomic_DNA"/>
</dbReference>
<proteinExistence type="predicted"/>
<accession>M3DG91</accession>
<dbReference type="RefSeq" id="WP_006136767.1">
    <property type="nucleotide sequence ID" value="NZ_AOHP01000169.1"/>
</dbReference>
<comment type="caution">
    <text evidence="1">The sequence shown here is derived from an EMBL/GenBank/DDBJ whole genome shotgun (WGS) entry which is preliminary data.</text>
</comment>
<protein>
    <submittedName>
        <fullName evidence="1">Uncharacterized protein</fullName>
    </submittedName>
</protein>
<evidence type="ECO:0000313" key="2">
    <source>
        <dbReference type="Proteomes" id="UP000011732"/>
    </source>
</evidence>
<reference evidence="1 2" key="1">
    <citation type="journal article" date="2013" name="Genome Announc.">
        <title>Draft Genome Sequence of Streptomyces gancidicus Strain BKS 13-15.</title>
        <authorList>
            <person name="Kumar S."/>
            <person name="Kaur N."/>
            <person name="Singh N.K."/>
            <person name="Raghava G.P."/>
            <person name="Mayilraj S."/>
        </authorList>
    </citation>
    <scope>NUCLEOTIDE SEQUENCE [LARGE SCALE GENOMIC DNA]</scope>
    <source>
        <strain evidence="1 2">BKS 13-15</strain>
    </source>
</reference>
<name>M3DG91_STREZ</name>
<dbReference type="AlphaFoldDB" id="M3DG91"/>
<dbReference type="PATRIC" id="fig|1284664.3.peg.6547"/>
<evidence type="ECO:0000313" key="1">
    <source>
        <dbReference type="EMBL" id="EMF20401.1"/>
    </source>
</evidence>
<organism evidence="1 2">
    <name type="scientific">Streptomyces gancidicus BKS 13-15</name>
    <dbReference type="NCBI Taxonomy" id="1284664"/>
    <lineage>
        <taxon>Bacteria</taxon>
        <taxon>Bacillati</taxon>
        <taxon>Actinomycetota</taxon>
        <taxon>Actinomycetes</taxon>
        <taxon>Kitasatosporales</taxon>
        <taxon>Streptomycetaceae</taxon>
        <taxon>Streptomyces</taxon>
        <taxon>Streptomyces pseudogriseolus group</taxon>
    </lineage>
</organism>
<dbReference type="Proteomes" id="UP000011732">
    <property type="component" value="Unassembled WGS sequence"/>
</dbReference>